<proteinExistence type="inferred from homology"/>
<dbReference type="EMBL" id="JAKGBZ010000068">
    <property type="protein sequence ID" value="MCF3948666.1"/>
    <property type="molecule type" value="Genomic_DNA"/>
</dbReference>
<evidence type="ECO:0000256" key="13">
    <source>
        <dbReference type="SAM" id="Phobius"/>
    </source>
</evidence>
<feature type="transmembrane region" description="Helical" evidence="13">
    <location>
        <begin position="21"/>
        <end position="40"/>
    </location>
</feature>
<gene>
    <name evidence="14" type="primary">ccmB</name>
    <name evidence="14" type="ORF">L2A60_18570</name>
</gene>
<dbReference type="PIRSF" id="PIRSF002764">
    <property type="entry name" value="CcmB"/>
    <property type="match status" value="1"/>
</dbReference>
<evidence type="ECO:0000313" key="14">
    <source>
        <dbReference type="EMBL" id="MCF3948666.1"/>
    </source>
</evidence>
<keyword evidence="7 12" id="KW-0997">Cell inner membrane</keyword>
<keyword evidence="9 12" id="KW-0201">Cytochrome c-type biogenesis</keyword>
<evidence type="ECO:0000256" key="3">
    <source>
        <dbReference type="ARBA" id="ARBA00010544"/>
    </source>
</evidence>
<evidence type="ECO:0000256" key="12">
    <source>
        <dbReference type="PIRNR" id="PIRNR002764"/>
    </source>
</evidence>
<feature type="transmembrane region" description="Helical" evidence="13">
    <location>
        <begin position="161"/>
        <end position="183"/>
    </location>
</feature>
<dbReference type="PANTHER" id="PTHR30070">
    <property type="entry name" value="HEME EXPORTER PROTEIN B"/>
    <property type="match status" value="1"/>
</dbReference>
<comment type="function">
    <text evidence="1 12">Required for the export of heme to the periplasm for the biogenesis of c-type cytochromes.</text>
</comment>
<name>A0ABS9E0X8_9PROT</name>
<evidence type="ECO:0000256" key="10">
    <source>
        <dbReference type="ARBA" id="ARBA00022989"/>
    </source>
</evidence>
<evidence type="ECO:0000256" key="2">
    <source>
        <dbReference type="ARBA" id="ARBA00004429"/>
    </source>
</evidence>
<feature type="transmembrane region" description="Helical" evidence="13">
    <location>
        <begin position="132"/>
        <end position="155"/>
    </location>
</feature>
<evidence type="ECO:0000256" key="9">
    <source>
        <dbReference type="ARBA" id="ARBA00022748"/>
    </source>
</evidence>
<dbReference type="Pfam" id="PF03379">
    <property type="entry name" value="CcmB"/>
    <property type="match status" value="1"/>
</dbReference>
<keyword evidence="10 13" id="KW-1133">Transmembrane helix</keyword>
<dbReference type="NCBIfam" id="TIGR01190">
    <property type="entry name" value="ccmB"/>
    <property type="match status" value="1"/>
</dbReference>
<feature type="transmembrane region" description="Helical" evidence="13">
    <location>
        <begin position="190"/>
        <end position="212"/>
    </location>
</feature>
<evidence type="ECO:0000313" key="15">
    <source>
        <dbReference type="Proteomes" id="UP001521209"/>
    </source>
</evidence>
<dbReference type="InterPro" id="IPR003544">
    <property type="entry name" value="Cyt_c_biogenesis_CcmB"/>
</dbReference>
<comment type="subcellular location">
    <subcellularLocation>
        <location evidence="2">Cell inner membrane</location>
        <topology evidence="2">Multi-pass membrane protein</topology>
    </subcellularLocation>
</comment>
<comment type="similarity">
    <text evidence="3 12">Belongs to the CcmB/CycW/HelB family.</text>
</comment>
<sequence length="217" mass="22281">MSRFIALIRRELILAMRHAGDSVAALLFFVIAASLFPFALGPSPQVLAGITPGVIWVVALLAALLPLNRLFGADFEDGALDQLMVSGLPASAVALGKMIGHWLTTGLPLLIIAGPVAVMLRLDPVLLPRLLLTLLPGTILFSLVGGMSAAITLGARGGTVLLPLIALPLMIPALIFGAAGVVVPHPVAEFAMLFGLLALFLPLAPLAAGAALRAAVS</sequence>
<dbReference type="Proteomes" id="UP001521209">
    <property type="component" value="Unassembled WGS sequence"/>
</dbReference>
<organism evidence="14 15">
    <name type="scientific">Acidiphilium iwatense</name>
    <dbReference type="NCBI Taxonomy" id="768198"/>
    <lineage>
        <taxon>Bacteria</taxon>
        <taxon>Pseudomonadati</taxon>
        <taxon>Pseudomonadota</taxon>
        <taxon>Alphaproteobacteria</taxon>
        <taxon>Acetobacterales</taxon>
        <taxon>Acidocellaceae</taxon>
        <taxon>Acidiphilium</taxon>
    </lineage>
</organism>
<dbReference type="RefSeq" id="WP_235705979.1">
    <property type="nucleotide sequence ID" value="NZ_JAKGBZ010000068.1"/>
</dbReference>
<evidence type="ECO:0000256" key="11">
    <source>
        <dbReference type="ARBA" id="ARBA00023136"/>
    </source>
</evidence>
<keyword evidence="6 12" id="KW-1003">Cell membrane</keyword>
<dbReference type="InterPro" id="IPR026031">
    <property type="entry name" value="Cyt_c_CcmB_bac"/>
</dbReference>
<dbReference type="PRINTS" id="PR01414">
    <property type="entry name" value="CCMBBIOGNSIS"/>
</dbReference>
<evidence type="ECO:0000256" key="8">
    <source>
        <dbReference type="ARBA" id="ARBA00022692"/>
    </source>
</evidence>
<evidence type="ECO:0000256" key="7">
    <source>
        <dbReference type="ARBA" id="ARBA00022519"/>
    </source>
</evidence>
<protein>
    <recommendedName>
        <fullName evidence="4 12">Heme exporter protein B</fullName>
    </recommendedName>
</protein>
<evidence type="ECO:0000256" key="6">
    <source>
        <dbReference type="ARBA" id="ARBA00022475"/>
    </source>
</evidence>
<evidence type="ECO:0000256" key="4">
    <source>
        <dbReference type="ARBA" id="ARBA00016452"/>
    </source>
</evidence>
<evidence type="ECO:0000256" key="5">
    <source>
        <dbReference type="ARBA" id="ARBA00022448"/>
    </source>
</evidence>
<keyword evidence="11 12" id="KW-0472">Membrane</keyword>
<comment type="caution">
    <text evidence="14">The sequence shown here is derived from an EMBL/GenBank/DDBJ whole genome shotgun (WGS) entry which is preliminary data.</text>
</comment>
<feature type="transmembrane region" description="Helical" evidence="13">
    <location>
        <begin position="46"/>
        <end position="67"/>
    </location>
</feature>
<reference evidence="14 15" key="1">
    <citation type="submission" date="2022-01" db="EMBL/GenBank/DDBJ databases">
        <authorList>
            <person name="Won M."/>
            <person name="Kim S.-J."/>
            <person name="Kwon S.-W."/>
        </authorList>
    </citation>
    <scope>NUCLEOTIDE SEQUENCE [LARGE SCALE GENOMIC DNA]</scope>
    <source>
        <strain evidence="14 15">KCTC 23505</strain>
    </source>
</reference>
<evidence type="ECO:0000256" key="1">
    <source>
        <dbReference type="ARBA" id="ARBA00002442"/>
    </source>
</evidence>
<keyword evidence="15" id="KW-1185">Reference proteome</keyword>
<keyword evidence="8 13" id="KW-0812">Transmembrane</keyword>
<keyword evidence="5 12" id="KW-0813">Transport</keyword>
<feature type="transmembrane region" description="Helical" evidence="13">
    <location>
        <begin position="102"/>
        <end position="120"/>
    </location>
</feature>
<accession>A0ABS9E0X8</accession>
<dbReference type="PANTHER" id="PTHR30070:SF1">
    <property type="entry name" value="CYTOCHROME C BIOGENESIS B-RELATED"/>
    <property type="match status" value="1"/>
</dbReference>